<feature type="domain" description="Alpha-2-macroglobulin" evidence="7">
    <location>
        <begin position="133"/>
        <end position="224"/>
    </location>
</feature>
<evidence type="ECO:0000256" key="6">
    <source>
        <dbReference type="ARBA" id="ARBA00023157"/>
    </source>
</evidence>
<keyword evidence="5" id="KW-0882">Thioester bond</keyword>
<dbReference type="Pfam" id="PF00207">
    <property type="entry name" value="A2M"/>
    <property type="match status" value="1"/>
</dbReference>
<reference evidence="8" key="1">
    <citation type="submission" date="2023-01" db="EMBL/GenBank/DDBJ databases">
        <title>Genome assembly of the deep-sea coral Lophelia pertusa.</title>
        <authorList>
            <person name="Herrera S."/>
            <person name="Cordes E."/>
        </authorList>
    </citation>
    <scope>NUCLEOTIDE SEQUENCE</scope>
    <source>
        <strain evidence="8">USNM1676648</strain>
        <tissue evidence="8">Polyp</tissue>
    </source>
</reference>
<dbReference type="SUPFAM" id="SSF48239">
    <property type="entry name" value="Terpenoid cyclases/Protein prenyltransferases"/>
    <property type="match status" value="1"/>
</dbReference>
<keyword evidence="3" id="KW-0732">Signal</keyword>
<dbReference type="InterPro" id="IPR014756">
    <property type="entry name" value="Ig_E-set"/>
</dbReference>
<keyword evidence="6" id="KW-1015">Disulfide bond</keyword>
<dbReference type="InterPro" id="IPR008930">
    <property type="entry name" value="Terpenoid_cyclase/PrenylTrfase"/>
</dbReference>
<keyword evidence="2" id="KW-0646">Protease inhibitor</keyword>
<evidence type="ECO:0000313" key="8">
    <source>
        <dbReference type="EMBL" id="KAJ7374577.1"/>
    </source>
</evidence>
<evidence type="ECO:0000256" key="3">
    <source>
        <dbReference type="ARBA" id="ARBA00022729"/>
    </source>
</evidence>
<dbReference type="Proteomes" id="UP001163046">
    <property type="component" value="Unassembled WGS sequence"/>
</dbReference>
<proteinExistence type="inferred from homology"/>
<evidence type="ECO:0000256" key="4">
    <source>
        <dbReference type="ARBA" id="ARBA00022900"/>
    </source>
</evidence>
<dbReference type="Gene3D" id="1.50.10.20">
    <property type="match status" value="1"/>
</dbReference>
<keyword evidence="4" id="KW-0722">Serine protease inhibitor</keyword>
<evidence type="ECO:0000313" key="9">
    <source>
        <dbReference type="Proteomes" id="UP001163046"/>
    </source>
</evidence>
<evidence type="ECO:0000259" key="7">
    <source>
        <dbReference type="SMART" id="SM01360"/>
    </source>
</evidence>
<dbReference type="EMBL" id="MU826827">
    <property type="protein sequence ID" value="KAJ7374577.1"/>
    <property type="molecule type" value="Genomic_DNA"/>
</dbReference>
<keyword evidence="9" id="KW-1185">Reference proteome</keyword>
<accession>A0A9X0CSN3</accession>
<dbReference type="GO" id="GO:0004867">
    <property type="term" value="F:serine-type endopeptidase inhibitor activity"/>
    <property type="evidence" value="ECO:0007669"/>
    <property type="project" value="UniProtKB-KW"/>
</dbReference>
<dbReference type="InterPro" id="IPR047565">
    <property type="entry name" value="Alpha-macroglob_thiol-ester_cl"/>
</dbReference>
<dbReference type="AlphaFoldDB" id="A0A9X0CSN3"/>
<dbReference type="OrthoDB" id="9998011at2759"/>
<dbReference type="Gene3D" id="2.20.130.20">
    <property type="match status" value="1"/>
</dbReference>
<dbReference type="InterPro" id="IPR050473">
    <property type="entry name" value="A2M/Complement_sys"/>
</dbReference>
<name>A0A9X0CSN3_9CNID</name>
<protein>
    <recommendedName>
        <fullName evidence="7">Alpha-2-macroglobulin domain-containing protein</fullName>
    </recommendedName>
</protein>
<dbReference type="Gene3D" id="2.60.40.10">
    <property type="entry name" value="Immunoglobulins"/>
    <property type="match status" value="1"/>
</dbReference>
<dbReference type="PANTHER" id="PTHR11412">
    <property type="entry name" value="MACROGLOBULIN / COMPLEMENT"/>
    <property type="match status" value="1"/>
</dbReference>
<dbReference type="PANTHER" id="PTHR11412:SF136">
    <property type="entry name" value="CD109 ANTIGEN"/>
    <property type="match status" value="1"/>
</dbReference>
<dbReference type="InterPro" id="IPR001599">
    <property type="entry name" value="Macroglobln_a2"/>
</dbReference>
<dbReference type="SUPFAM" id="SSF81296">
    <property type="entry name" value="E set domains"/>
    <property type="match status" value="1"/>
</dbReference>
<dbReference type="InterPro" id="IPR019742">
    <property type="entry name" value="MacrogloblnA2_CS"/>
</dbReference>
<dbReference type="GO" id="GO:0005615">
    <property type="term" value="C:extracellular space"/>
    <property type="evidence" value="ECO:0007669"/>
    <property type="project" value="InterPro"/>
</dbReference>
<organism evidence="8 9">
    <name type="scientific">Desmophyllum pertusum</name>
    <dbReference type="NCBI Taxonomy" id="174260"/>
    <lineage>
        <taxon>Eukaryota</taxon>
        <taxon>Metazoa</taxon>
        <taxon>Cnidaria</taxon>
        <taxon>Anthozoa</taxon>
        <taxon>Hexacorallia</taxon>
        <taxon>Scleractinia</taxon>
        <taxon>Caryophylliina</taxon>
        <taxon>Caryophylliidae</taxon>
        <taxon>Desmophyllum</taxon>
    </lineage>
</organism>
<dbReference type="Pfam" id="PF07678">
    <property type="entry name" value="TED_complement"/>
    <property type="match status" value="1"/>
</dbReference>
<dbReference type="PROSITE" id="PS00477">
    <property type="entry name" value="ALPHA_2_MACROGLOBULIN"/>
    <property type="match status" value="1"/>
</dbReference>
<evidence type="ECO:0000256" key="1">
    <source>
        <dbReference type="ARBA" id="ARBA00010952"/>
    </source>
</evidence>
<dbReference type="InterPro" id="IPR013783">
    <property type="entry name" value="Ig-like_fold"/>
</dbReference>
<dbReference type="SMART" id="SM01360">
    <property type="entry name" value="A2M"/>
    <property type="match status" value="1"/>
</dbReference>
<evidence type="ECO:0000256" key="5">
    <source>
        <dbReference type="ARBA" id="ARBA00022966"/>
    </source>
</evidence>
<gene>
    <name evidence="8" type="ORF">OS493_004915</name>
</gene>
<evidence type="ECO:0000256" key="2">
    <source>
        <dbReference type="ARBA" id="ARBA00022690"/>
    </source>
</evidence>
<dbReference type="SMART" id="SM01419">
    <property type="entry name" value="Thiol-ester_cl"/>
    <property type="match status" value="1"/>
</dbReference>
<sequence>MAFRAVDKSVLLMKEDTDISVKKVLEDLQSYDSAPSWYPFWMWGFERRRRSIMPFPSAGGDAAQIFKNSGVIVITDYNIPGGYEIVHMRADSAPEMAVSPTDGNIMFKNSGSGGGGRPKLAEVKRVRSLFPETWIWLEFDASSTGDVEFQRHVPDTLTTWVASAFAVSNTTGLGVGELRPQVQVFQSFFVSLNLPYSVVRGEEVALQVTVFNYEAEPQLVTITLKGSKDWAIIDEANKLGLRGENDVNKDYVDKVMDLKVEVTVGAGQGKAVSFPVVARTLGFVPVEVRAQSPSNADAVKRNLLVEAEGVPQEYSISLLLDLNSTSSLSRTLELSVPKNTVEGSARATVSVMGDILGSSINNLDQLLRMPYGCGEQNMVNFAPNIYVMKYLKTVNQLTQNLENKAKNFMISGYQREQTYRHKDGSYSAFGGRDSSGSMW</sequence>
<comment type="similarity">
    <text evidence="1">Belongs to the protease inhibitor I39 (alpha-2-macroglobulin) family.</text>
</comment>
<comment type="caution">
    <text evidence="8">The sequence shown here is derived from an EMBL/GenBank/DDBJ whole genome shotgun (WGS) entry which is preliminary data.</text>
</comment>
<dbReference type="InterPro" id="IPR011626">
    <property type="entry name" value="Alpha-macroglobulin_TED"/>
</dbReference>